<feature type="domain" description="Peptidase M20 dimerisation" evidence="3">
    <location>
        <begin position="234"/>
        <end position="334"/>
    </location>
</feature>
<protein>
    <submittedName>
        <fullName evidence="4">M20 family metallo-hydrolase</fullName>
    </submittedName>
</protein>
<evidence type="ECO:0000313" key="5">
    <source>
        <dbReference type="Proteomes" id="UP000830326"/>
    </source>
</evidence>
<dbReference type="InterPro" id="IPR036264">
    <property type="entry name" value="Bact_exopeptidase_dim_dom"/>
</dbReference>
<dbReference type="CDD" id="cd03884">
    <property type="entry name" value="M20_bAS"/>
    <property type="match status" value="1"/>
</dbReference>
<dbReference type="PIRSF" id="PIRSF001235">
    <property type="entry name" value="Amidase_carbamoylase"/>
    <property type="match status" value="1"/>
</dbReference>
<gene>
    <name evidence="4" type="ORF">MUO15_18405</name>
</gene>
<dbReference type="NCBIfam" id="TIGR01879">
    <property type="entry name" value="hydantase"/>
    <property type="match status" value="1"/>
</dbReference>
<dbReference type="Pfam" id="PF07687">
    <property type="entry name" value="M20_dimer"/>
    <property type="match status" value="1"/>
</dbReference>
<dbReference type="SUPFAM" id="SSF53187">
    <property type="entry name" value="Zn-dependent exopeptidases"/>
    <property type="match status" value="1"/>
</dbReference>
<dbReference type="PANTHER" id="PTHR32494:SF5">
    <property type="entry name" value="ALLANTOATE AMIDOHYDROLASE"/>
    <property type="match status" value="1"/>
</dbReference>
<sequence length="432" mass="46642">MSNSWDLYTRLIEDYSPSLSSGGIDGDRIARRLHEISKIGLTEDGGSRRVGFSQEEKQAKTLVKGWMKELGLSITEDGAGNVFGRLEGKNPSLPAIVSGSHLDSVPNGGHFDGPLGVLSSLELVEAWKENGYQPTRPYEVAIFSDEEGSRFNSGLTGSRAMTGDVDMELQQGLVDQDGNSFERVMSEVGLSAESFAGAARNLNEVASFVEVHIEQGKKLDEQNLPVGIVSGIAGPSWLEVEFYGNAGHAGNTPMTDRQDALVAAGGFISRIHSLPGQVSDSAVATVGKLHVYPNGINVIPGKVALHVDIRDIHEDTRTELTQLIIEEAEKTSQNYGVRCSHKQTLQVTPVPIQSDIKQYLRQAMEQHQIPATELPSGAGHDALIIGSHLPVAMLFVKSKDGVSHNPEEWSSLNDCVQGVHVLKAYVESIDQA</sequence>
<dbReference type="RefSeq" id="WP_245031600.1">
    <property type="nucleotide sequence ID" value="NZ_CP095075.1"/>
</dbReference>
<keyword evidence="2" id="KW-0378">Hydrolase</keyword>
<evidence type="ECO:0000259" key="3">
    <source>
        <dbReference type="Pfam" id="PF07687"/>
    </source>
</evidence>
<name>A0ABY4H9I8_9BACI</name>
<dbReference type="InterPro" id="IPR010158">
    <property type="entry name" value="Amidase_Cbmase"/>
</dbReference>
<evidence type="ECO:0000313" key="4">
    <source>
        <dbReference type="EMBL" id="UOR11530.1"/>
    </source>
</evidence>
<comment type="similarity">
    <text evidence="1">Belongs to the peptidase M20 family.</text>
</comment>
<accession>A0ABY4H9I8</accession>
<evidence type="ECO:0000256" key="2">
    <source>
        <dbReference type="ARBA" id="ARBA00022801"/>
    </source>
</evidence>
<evidence type="ECO:0000256" key="1">
    <source>
        <dbReference type="ARBA" id="ARBA00006153"/>
    </source>
</evidence>
<dbReference type="EMBL" id="CP095075">
    <property type="protein sequence ID" value="UOR11530.1"/>
    <property type="molecule type" value="Genomic_DNA"/>
</dbReference>
<dbReference type="NCBIfam" id="NF006771">
    <property type="entry name" value="PRK09290.1-5"/>
    <property type="match status" value="1"/>
</dbReference>
<keyword evidence="5" id="KW-1185">Reference proteome</keyword>
<dbReference type="Gene3D" id="3.30.70.360">
    <property type="match status" value="1"/>
</dbReference>
<dbReference type="InterPro" id="IPR002933">
    <property type="entry name" value="Peptidase_M20"/>
</dbReference>
<reference evidence="4" key="1">
    <citation type="submission" date="2022-04" db="EMBL/GenBank/DDBJ databases">
        <title>Halobacillus sp. isolated from saltern.</title>
        <authorList>
            <person name="Won M."/>
            <person name="Lee C.-M."/>
            <person name="Woen H.-Y."/>
            <person name="Kwon S.-W."/>
        </authorList>
    </citation>
    <scope>NUCLEOTIDE SEQUENCE</scope>
    <source>
        <strain evidence="4">SSHM10-5</strain>
    </source>
</reference>
<dbReference type="Proteomes" id="UP000830326">
    <property type="component" value="Chromosome"/>
</dbReference>
<proteinExistence type="inferred from homology"/>
<dbReference type="Pfam" id="PF01546">
    <property type="entry name" value="Peptidase_M20"/>
    <property type="match status" value="1"/>
</dbReference>
<dbReference type="InterPro" id="IPR011650">
    <property type="entry name" value="Peptidase_M20_dimer"/>
</dbReference>
<dbReference type="Gene3D" id="3.40.630.10">
    <property type="entry name" value="Zn peptidases"/>
    <property type="match status" value="1"/>
</dbReference>
<dbReference type="PANTHER" id="PTHR32494">
    <property type="entry name" value="ALLANTOATE DEIMINASE-RELATED"/>
    <property type="match status" value="1"/>
</dbReference>
<organism evidence="4 5">
    <name type="scientific">Halobacillus amylolyticus</name>
    <dbReference type="NCBI Taxonomy" id="2932259"/>
    <lineage>
        <taxon>Bacteria</taxon>
        <taxon>Bacillati</taxon>
        <taxon>Bacillota</taxon>
        <taxon>Bacilli</taxon>
        <taxon>Bacillales</taxon>
        <taxon>Bacillaceae</taxon>
        <taxon>Halobacillus</taxon>
    </lineage>
</organism>
<dbReference type="SUPFAM" id="SSF55031">
    <property type="entry name" value="Bacterial exopeptidase dimerisation domain"/>
    <property type="match status" value="1"/>
</dbReference>